<dbReference type="Pfam" id="PF16810">
    <property type="entry name" value="RXLR"/>
    <property type="match status" value="1"/>
</dbReference>
<evidence type="ECO:0000256" key="5">
    <source>
        <dbReference type="RuleBase" id="RU367124"/>
    </source>
</evidence>
<accession>A0A6A4BNZ1</accession>
<comment type="subcellular location">
    <subcellularLocation>
        <location evidence="1 5">Secreted</location>
    </subcellularLocation>
</comment>
<dbReference type="EMBL" id="QXFT01005194">
    <property type="protein sequence ID" value="KAE9273777.1"/>
    <property type="molecule type" value="Genomic_DNA"/>
</dbReference>
<gene>
    <name evidence="7" type="ORF">PR003_g29800</name>
</gene>
<keyword evidence="3 5" id="KW-0964">Secreted</keyword>
<feature type="chain" id="PRO_5025362317" description="RxLR effector protein" evidence="5">
    <location>
        <begin position="25"/>
        <end position="201"/>
    </location>
</feature>
<evidence type="ECO:0000256" key="2">
    <source>
        <dbReference type="ARBA" id="ARBA00010400"/>
    </source>
</evidence>
<name>A0A6A4BNZ1_9STRA</name>
<comment type="function">
    <text evidence="5">Effector that suppresses plant defense responses during pathogen infection.</text>
</comment>
<proteinExistence type="inferred from homology"/>
<comment type="caution">
    <text evidence="7">The sequence shown here is derived from an EMBL/GenBank/DDBJ whole genome shotgun (WGS) entry which is preliminary data.</text>
</comment>
<dbReference type="AlphaFoldDB" id="A0A6A4BNZ1"/>
<feature type="compositionally biased region" description="Basic and acidic residues" evidence="6">
    <location>
        <begin position="47"/>
        <end position="58"/>
    </location>
</feature>
<sequence length="201" mass="23095">MRKLRCILFVALATLLAISDTTSASKSVKGPTSGGPPRTQDLTTGPKDWHSDDRRLLRSDINSPEPYSIDEERSAFFGKLKKTARRIQLRFANMRMRKFMKKMDKMYQGGSTPEKLAELYGSTEKLKLQKVFAQYYKWKQSWKTQGHGVYPRPGTVKRLPTALSSPYHQYALLWRKGEVYAGHLSHRSLHHVICTMYVIGQ</sequence>
<evidence type="ECO:0000256" key="6">
    <source>
        <dbReference type="SAM" id="MobiDB-lite"/>
    </source>
</evidence>
<reference evidence="7 8" key="1">
    <citation type="submission" date="2018-08" db="EMBL/GenBank/DDBJ databases">
        <title>Genomic investigation of the strawberry pathogen Phytophthora fragariae indicates pathogenicity is determined by transcriptional variation in three key races.</title>
        <authorList>
            <person name="Adams T.M."/>
            <person name="Armitage A.D."/>
            <person name="Sobczyk M.K."/>
            <person name="Bates H.J."/>
            <person name="Dunwell J.M."/>
            <person name="Nellist C.F."/>
            <person name="Harrison R.J."/>
        </authorList>
    </citation>
    <scope>NUCLEOTIDE SEQUENCE [LARGE SCALE GENOMIC DNA]</scope>
    <source>
        <strain evidence="7 8">SCRP333</strain>
    </source>
</reference>
<organism evidence="7 8">
    <name type="scientific">Phytophthora rubi</name>
    <dbReference type="NCBI Taxonomy" id="129364"/>
    <lineage>
        <taxon>Eukaryota</taxon>
        <taxon>Sar</taxon>
        <taxon>Stramenopiles</taxon>
        <taxon>Oomycota</taxon>
        <taxon>Peronosporomycetes</taxon>
        <taxon>Peronosporales</taxon>
        <taxon>Peronosporaceae</taxon>
        <taxon>Phytophthora</taxon>
    </lineage>
</organism>
<keyword evidence="8" id="KW-1185">Reference proteome</keyword>
<comment type="domain">
    <text evidence="5">The RxLR-dEER motif acts to carry the protein into the host cell cytoplasm through binding to cell surface phosphatidylinositol-3-phosphate.</text>
</comment>
<keyword evidence="4 5" id="KW-0732">Signal</keyword>
<evidence type="ECO:0000256" key="4">
    <source>
        <dbReference type="ARBA" id="ARBA00022729"/>
    </source>
</evidence>
<dbReference type="InterPro" id="IPR031825">
    <property type="entry name" value="RXLR"/>
</dbReference>
<comment type="similarity">
    <text evidence="2 5">Belongs to the RxLR effector family.</text>
</comment>
<protein>
    <recommendedName>
        <fullName evidence="5">RxLR effector protein</fullName>
    </recommendedName>
</protein>
<feature type="signal peptide" evidence="5">
    <location>
        <begin position="1"/>
        <end position="24"/>
    </location>
</feature>
<evidence type="ECO:0000313" key="8">
    <source>
        <dbReference type="Proteomes" id="UP000434957"/>
    </source>
</evidence>
<dbReference type="Proteomes" id="UP000434957">
    <property type="component" value="Unassembled WGS sequence"/>
</dbReference>
<evidence type="ECO:0000313" key="7">
    <source>
        <dbReference type="EMBL" id="KAE9273777.1"/>
    </source>
</evidence>
<feature type="region of interest" description="Disordered" evidence="6">
    <location>
        <begin position="23"/>
        <end position="65"/>
    </location>
</feature>
<evidence type="ECO:0000256" key="1">
    <source>
        <dbReference type="ARBA" id="ARBA00004613"/>
    </source>
</evidence>
<evidence type="ECO:0000256" key="3">
    <source>
        <dbReference type="ARBA" id="ARBA00022525"/>
    </source>
</evidence>